<dbReference type="AlphaFoldDB" id="A0A671G0U9"/>
<feature type="transmembrane region" description="Helical" evidence="3">
    <location>
        <begin position="254"/>
        <end position="275"/>
    </location>
</feature>
<evidence type="ECO:0000313" key="5">
    <source>
        <dbReference type="Proteomes" id="UP000472240"/>
    </source>
</evidence>
<evidence type="ECO:0000256" key="3">
    <source>
        <dbReference type="SAM" id="Phobius"/>
    </source>
</evidence>
<keyword evidence="3" id="KW-0472">Membrane</keyword>
<dbReference type="GO" id="GO:0015234">
    <property type="term" value="F:thiamine transmembrane transporter activity"/>
    <property type="evidence" value="ECO:0007669"/>
    <property type="project" value="TreeGrafter"/>
</dbReference>
<feature type="transmembrane region" description="Helical" evidence="3">
    <location>
        <begin position="219"/>
        <end position="242"/>
    </location>
</feature>
<proteinExistence type="inferred from homology"/>
<gene>
    <name evidence="4" type="primary">SLC19A2</name>
</gene>
<dbReference type="GO" id="GO:0005886">
    <property type="term" value="C:plasma membrane"/>
    <property type="evidence" value="ECO:0007669"/>
    <property type="project" value="TreeGrafter"/>
</dbReference>
<dbReference type="Proteomes" id="UP000472240">
    <property type="component" value="Chromosome 22"/>
</dbReference>
<dbReference type="SUPFAM" id="SSF103473">
    <property type="entry name" value="MFS general substrate transporter"/>
    <property type="match status" value="1"/>
</dbReference>
<dbReference type="InterPro" id="IPR002666">
    <property type="entry name" value="Folate_carrier"/>
</dbReference>
<feature type="transmembrane region" description="Helical" evidence="3">
    <location>
        <begin position="165"/>
        <end position="187"/>
    </location>
</feature>
<organism evidence="4 5">
    <name type="scientific">Rhinolophus ferrumequinum</name>
    <name type="common">Greater horseshoe bat</name>
    <dbReference type="NCBI Taxonomy" id="59479"/>
    <lineage>
        <taxon>Eukaryota</taxon>
        <taxon>Metazoa</taxon>
        <taxon>Chordata</taxon>
        <taxon>Craniata</taxon>
        <taxon>Vertebrata</taxon>
        <taxon>Euteleostomi</taxon>
        <taxon>Mammalia</taxon>
        <taxon>Eutheria</taxon>
        <taxon>Laurasiatheria</taxon>
        <taxon>Chiroptera</taxon>
        <taxon>Yinpterochiroptera</taxon>
        <taxon>Rhinolophoidea</taxon>
        <taxon>Rhinolophidae</taxon>
        <taxon>Rhinolophinae</taxon>
        <taxon>Rhinolophus</taxon>
    </lineage>
</organism>
<accession>A0A671G0U9</accession>
<dbReference type="PANTHER" id="PTHR10686:SF19">
    <property type="entry name" value="THIAMINE TRANSPORTER 1"/>
    <property type="match status" value="1"/>
</dbReference>
<reference evidence="4" key="4">
    <citation type="submission" date="2025-08" db="UniProtKB">
        <authorList>
            <consortium name="Ensembl"/>
        </authorList>
    </citation>
    <scope>IDENTIFICATION</scope>
</reference>
<protein>
    <submittedName>
        <fullName evidence="4">Solute carrier family 19 member 2</fullName>
    </submittedName>
</protein>
<keyword evidence="3" id="KW-1133">Transmembrane helix</keyword>
<dbReference type="Ensembl" id="ENSRFET00010034217.1">
    <property type="protein sequence ID" value="ENSRFEP00010031561.1"/>
    <property type="gene ID" value="ENSRFEG00010020858.1"/>
</dbReference>
<feature type="transmembrane region" description="Helical" evidence="3">
    <location>
        <begin position="131"/>
        <end position="153"/>
    </location>
</feature>
<comment type="subcellular location">
    <subcellularLocation>
        <location evidence="1">Membrane</location>
        <topology evidence="1">Multi-pass membrane protein</topology>
    </subcellularLocation>
</comment>
<sequence>MDVPGPVSRRTAAAAATMLLRTARVPHECWILPTALLCTYGFFASLRPSEPFLTPYLLGPDKNLTERQEPTLDRLLVLRVLWDDFLMCYSSRPLLCWSVWWALSTCGYFQVVNYTQGLWEQVLPSRHAAIYNGGVEAVSTLLGAVAVFAVGYIKISWSTWGEMTLSLFSLLIAAAVYVMDTAGNIWVCYASYVVFRIIYMLLITIATFQIAANLSMERYALVFGVNTFIALGLQTVLTLIVVDASGLGLEITTQFLIYAGYFALISVVFLANGAVTVMKKYRKQEDPESSSQVTTS</sequence>
<reference evidence="4" key="5">
    <citation type="submission" date="2025-09" db="UniProtKB">
        <authorList>
            <consortium name="Ensembl"/>
        </authorList>
    </citation>
    <scope>IDENTIFICATION</scope>
</reference>
<dbReference type="GeneTree" id="ENSGT00950000183022"/>
<name>A0A671G0U9_RHIFE</name>
<dbReference type="InterPro" id="IPR036259">
    <property type="entry name" value="MFS_trans_sf"/>
</dbReference>
<evidence type="ECO:0000256" key="2">
    <source>
        <dbReference type="ARBA" id="ARBA00005773"/>
    </source>
</evidence>
<keyword evidence="5" id="KW-1185">Reference proteome</keyword>
<feature type="transmembrane region" description="Helical" evidence="3">
    <location>
        <begin position="193"/>
        <end position="212"/>
    </location>
</feature>
<reference evidence="5" key="3">
    <citation type="submission" date="2018-12" db="EMBL/GenBank/DDBJ databases">
        <title>G10K-VGP greater horseshoe bat female genome, primary haplotype.</title>
        <authorList>
            <person name="Teeling E."/>
            <person name="Myers G."/>
            <person name="Vernes S."/>
            <person name="Pippel M."/>
            <person name="Winkler S."/>
            <person name="Fedrigo O."/>
            <person name="Rhie A."/>
            <person name="Koren S."/>
            <person name="Phillippy A."/>
            <person name="Lewin H."/>
            <person name="Damas J."/>
            <person name="Howe K."/>
            <person name="Mountcastle J."/>
            <person name="Jarvis E.D."/>
        </authorList>
    </citation>
    <scope>NUCLEOTIDE SEQUENCE [LARGE SCALE GENOMIC DNA]</scope>
</reference>
<feature type="transmembrane region" description="Helical" evidence="3">
    <location>
        <begin position="94"/>
        <end position="111"/>
    </location>
</feature>
<keyword evidence="3" id="KW-0812">Transmembrane</keyword>
<reference evidence="4 5" key="2">
    <citation type="journal article" date="2018" name="Annu Rev Anim Biosci">
        <title>Bat Biology, Genomes, and the Bat1K Project: To Generate Chromosome-Level Genomes for All Living Bat Species.</title>
        <authorList>
            <person name="Teeling E.C."/>
            <person name="Vernes S.C."/>
            <person name="Davalos L.M."/>
            <person name="Ray D.A."/>
            <person name="Gilbert M.T.P."/>
            <person name="Myers E."/>
        </authorList>
    </citation>
    <scope>NUCLEOTIDE SEQUENCE</scope>
</reference>
<dbReference type="Pfam" id="PF01770">
    <property type="entry name" value="Folate_carrier"/>
    <property type="match status" value="2"/>
</dbReference>
<comment type="similarity">
    <text evidence="2">Belongs to the reduced folate carrier (RFC) transporter (TC 2.A.48) family.</text>
</comment>
<evidence type="ECO:0000313" key="4">
    <source>
        <dbReference type="Ensembl" id="ENSRFEP00010031561.1"/>
    </source>
</evidence>
<reference evidence="4 5" key="1">
    <citation type="journal article" date="2015" name="Annu Rev Anim Biosci">
        <title>The Genome 10K Project: a way forward.</title>
        <authorList>
            <person name="Koepfli K.P."/>
            <person name="Paten B."/>
            <person name="O'Brien S.J."/>
            <person name="Koepfli K.P."/>
            <person name="Paten B."/>
            <person name="Antunes A."/>
            <person name="Belov K."/>
            <person name="Bustamante C."/>
            <person name="Castoe T.A."/>
            <person name="Clawson H."/>
            <person name="Crawford A.J."/>
            <person name="Diekhans M."/>
            <person name="Distel D."/>
            <person name="Durbin R."/>
            <person name="Earl D."/>
            <person name="Fujita M.K."/>
            <person name="Gamble T."/>
            <person name="Georges A."/>
            <person name="Gemmell N."/>
            <person name="Gilbert M.T."/>
            <person name="Graves J.M."/>
            <person name="Green R.E."/>
            <person name="Hickey G."/>
            <person name="Jarvis E.D."/>
            <person name="Johnson W."/>
            <person name="Komissarov A."/>
            <person name="Korf I."/>
            <person name="Kuhn R."/>
            <person name="Larkin D.M."/>
            <person name="Lewin H."/>
            <person name="Lopez J.V."/>
            <person name="Ma J."/>
            <person name="Marques-Bonet T."/>
            <person name="Miller W."/>
            <person name="Murphy R."/>
            <person name="Pevzner P."/>
            <person name="Shapiro B."/>
            <person name="Steiner C."/>
            <person name="Tamazian G."/>
            <person name="Venkatesh B."/>
            <person name="Wang J."/>
            <person name="Wayne R."/>
            <person name="Wiley E."/>
            <person name="Yang H."/>
            <person name="Zhang G."/>
            <person name="Haussler D."/>
            <person name="Ryder O."/>
            <person name="O'Brien S.J."/>
        </authorList>
    </citation>
    <scope>NUCLEOTIDE SEQUENCE</scope>
</reference>
<dbReference type="PANTHER" id="PTHR10686">
    <property type="entry name" value="FOLATE TRANSPORTER"/>
    <property type="match status" value="1"/>
</dbReference>
<evidence type="ECO:0000256" key="1">
    <source>
        <dbReference type="ARBA" id="ARBA00004141"/>
    </source>
</evidence>